<dbReference type="Proteomes" id="UP001593833">
    <property type="component" value="Unassembled WGS sequence"/>
</dbReference>
<evidence type="ECO:0000259" key="1">
    <source>
        <dbReference type="Pfam" id="PF03372"/>
    </source>
</evidence>
<dbReference type="SUPFAM" id="SSF56219">
    <property type="entry name" value="DNase I-like"/>
    <property type="match status" value="1"/>
</dbReference>
<name>A0ABV6YJ16_UNCEI</name>
<reference evidence="2 3" key="1">
    <citation type="submission" date="2024-09" db="EMBL/GenBank/DDBJ databases">
        <authorList>
            <person name="D'Angelo T."/>
        </authorList>
    </citation>
    <scope>NUCLEOTIDE SEQUENCE [LARGE SCALE GENOMIC DNA]</scope>
    <source>
        <strain evidence="2">SAG AM-320-E07</strain>
    </source>
</reference>
<keyword evidence="2" id="KW-0540">Nuclease</keyword>
<sequence length="273" mass="29900">MSYRRRYFALALLIVLALAIAITSPTCRVPDDPADRSPLRLITANILYTNDQVADVTDRLTNLDADLILVLEWTGNNLARQQLTAKSYALHADSRRPGTAGSCILLREGVEAKFEVVASPVAGQCTMPVTTGRIKFGPSWVSVIGVHAPPPRSMCANKNAEFLTAVADWFDDGRLRHDIGEAVAADPVVLLGDLNAIPLSKEISAFRHSGLTDACSVTNLRPLFTWRPRTWLPPVARVDYIFLGEQLEAMDAGVFDLPGSDHRLVLADIRRSD</sequence>
<dbReference type="EMBL" id="JBHPKH010000012">
    <property type="protein sequence ID" value="MFC1572337.1"/>
    <property type="molecule type" value="Genomic_DNA"/>
</dbReference>
<dbReference type="Pfam" id="PF03372">
    <property type="entry name" value="Exo_endo_phos"/>
    <property type="match status" value="1"/>
</dbReference>
<gene>
    <name evidence="2" type="ORF">ACFL6M_01940</name>
</gene>
<organism evidence="2 3">
    <name type="scientific">Eiseniibacteriota bacterium</name>
    <dbReference type="NCBI Taxonomy" id="2212470"/>
    <lineage>
        <taxon>Bacteria</taxon>
        <taxon>Candidatus Eiseniibacteriota</taxon>
    </lineage>
</organism>
<comment type="caution">
    <text evidence="2">The sequence shown here is derived from an EMBL/GenBank/DDBJ whole genome shotgun (WGS) entry which is preliminary data.</text>
</comment>
<protein>
    <submittedName>
        <fullName evidence="2">Endonuclease/exonuclease/phosphatase family protein</fullName>
    </submittedName>
</protein>
<dbReference type="GO" id="GO:0004519">
    <property type="term" value="F:endonuclease activity"/>
    <property type="evidence" value="ECO:0007669"/>
    <property type="project" value="UniProtKB-KW"/>
</dbReference>
<feature type="domain" description="Endonuclease/exonuclease/phosphatase" evidence="1">
    <location>
        <begin position="42"/>
        <end position="262"/>
    </location>
</feature>
<dbReference type="InterPro" id="IPR036691">
    <property type="entry name" value="Endo/exonu/phosph_ase_sf"/>
</dbReference>
<keyword evidence="2" id="KW-0378">Hydrolase</keyword>
<evidence type="ECO:0000313" key="2">
    <source>
        <dbReference type="EMBL" id="MFC1572337.1"/>
    </source>
</evidence>
<dbReference type="Gene3D" id="3.60.10.10">
    <property type="entry name" value="Endonuclease/exonuclease/phosphatase"/>
    <property type="match status" value="1"/>
</dbReference>
<keyword evidence="3" id="KW-1185">Reference proteome</keyword>
<accession>A0ABV6YJ16</accession>
<keyword evidence="2" id="KW-0255">Endonuclease</keyword>
<evidence type="ECO:0000313" key="3">
    <source>
        <dbReference type="Proteomes" id="UP001593833"/>
    </source>
</evidence>
<proteinExistence type="predicted"/>
<dbReference type="InterPro" id="IPR005135">
    <property type="entry name" value="Endo/exonuclease/phosphatase"/>
</dbReference>